<dbReference type="Proteomes" id="UP000269998">
    <property type="component" value="Chromosome"/>
</dbReference>
<dbReference type="SUPFAM" id="SSF53335">
    <property type="entry name" value="S-adenosyl-L-methionine-dependent methyltransferases"/>
    <property type="match status" value="1"/>
</dbReference>
<dbReference type="InterPro" id="IPR041698">
    <property type="entry name" value="Methyltransf_25"/>
</dbReference>
<dbReference type="InterPro" id="IPR029063">
    <property type="entry name" value="SAM-dependent_MTases_sf"/>
</dbReference>
<keyword evidence="2" id="KW-0489">Methyltransferase</keyword>
<keyword evidence="2" id="KW-0808">Transferase</keyword>
<keyword evidence="3" id="KW-1185">Reference proteome</keyword>
<dbReference type="Pfam" id="PF13649">
    <property type="entry name" value="Methyltransf_25"/>
    <property type="match status" value="1"/>
</dbReference>
<dbReference type="PANTHER" id="PTHR44068:SF11">
    <property type="entry name" value="GERANYL DIPHOSPHATE 2-C-METHYLTRANSFERASE"/>
    <property type="match status" value="1"/>
</dbReference>
<proteinExistence type="predicted"/>
<dbReference type="PANTHER" id="PTHR44068">
    <property type="entry name" value="ZGC:194242"/>
    <property type="match status" value="1"/>
</dbReference>
<protein>
    <submittedName>
        <fullName evidence="2">Geranyl diphosphate 2-C-methyltransferase</fullName>
        <ecNumber evidence="2">2.1.1.255</ecNumber>
    </submittedName>
</protein>
<dbReference type="EC" id="2.1.1.255" evidence="2"/>
<evidence type="ECO:0000313" key="2">
    <source>
        <dbReference type="EMBL" id="VDM87840.1"/>
    </source>
</evidence>
<name>A0A3S4FLC7_9MYCO</name>
<feature type="domain" description="Methyltransferase" evidence="1">
    <location>
        <begin position="104"/>
        <end position="203"/>
    </location>
</feature>
<organism evidence="2 3">
    <name type="scientific">Mycobacterium basiliense</name>
    <dbReference type="NCBI Taxonomy" id="2094119"/>
    <lineage>
        <taxon>Bacteria</taxon>
        <taxon>Bacillati</taxon>
        <taxon>Actinomycetota</taxon>
        <taxon>Actinomycetes</taxon>
        <taxon>Mycobacteriales</taxon>
        <taxon>Mycobacteriaceae</taxon>
        <taxon>Mycobacterium</taxon>
    </lineage>
</organism>
<reference evidence="3" key="1">
    <citation type="submission" date="2018-02" db="EMBL/GenBank/DDBJ databases">
        <authorList>
            <person name="Seth-Smith MB H."/>
            <person name="Seth-Smith H."/>
        </authorList>
    </citation>
    <scope>NUCLEOTIDE SEQUENCE [LARGE SCALE GENOMIC DNA]</scope>
</reference>
<sequence length="302" mass="33227">MGKLRFQTRRVIDLSTGEVVAGLIDERRMSIAALYDQKTRDANGLNAMLASRDGLFFNHNGIDLLDSQPPAREADRLDWLHRSETELVNFGLKFLGEPPSDGTVLDAGCGAGGGAIMIHERFGCAVEGVTVSPEQARFAAATALVRGLDDRVSFRVGDMLEVDHDLAADKDRYRAVWACESTEHVDDLASMFAAFSRVLVPGGRIVVIAWCAGKGVDAGRVKELVDEHYCTNIHEPADYDHAAREAGLITCDRVDLTGYTAPYWKTRLESAHVTGTEELMYSSFAQRLMTYELWSLATPGER</sequence>
<evidence type="ECO:0000313" key="3">
    <source>
        <dbReference type="Proteomes" id="UP000269998"/>
    </source>
</evidence>
<dbReference type="GO" id="GO:0032259">
    <property type="term" value="P:methylation"/>
    <property type="evidence" value="ECO:0007669"/>
    <property type="project" value="UniProtKB-KW"/>
</dbReference>
<accession>A0A3S4FLC7</accession>
<evidence type="ECO:0000259" key="1">
    <source>
        <dbReference type="Pfam" id="PF13649"/>
    </source>
</evidence>
<dbReference type="KEGG" id="mbai:MB901379_01390"/>
<dbReference type="EMBL" id="LR130759">
    <property type="protein sequence ID" value="VDM87840.1"/>
    <property type="molecule type" value="Genomic_DNA"/>
</dbReference>
<dbReference type="InterPro" id="IPR050447">
    <property type="entry name" value="Erg6_SMT_methyltransf"/>
</dbReference>
<dbReference type="CDD" id="cd02440">
    <property type="entry name" value="AdoMet_MTases"/>
    <property type="match status" value="1"/>
</dbReference>
<dbReference type="GO" id="GO:0008168">
    <property type="term" value="F:methyltransferase activity"/>
    <property type="evidence" value="ECO:0007669"/>
    <property type="project" value="UniProtKB-KW"/>
</dbReference>
<gene>
    <name evidence="2" type="ORF">MB901379_01390</name>
</gene>
<dbReference type="Gene3D" id="3.40.50.150">
    <property type="entry name" value="Vaccinia Virus protein VP39"/>
    <property type="match status" value="1"/>
</dbReference>
<dbReference type="AlphaFoldDB" id="A0A3S4FLC7"/>